<name>A0A7V8RBY0_9SPHN</name>
<evidence type="ECO:0000313" key="3">
    <source>
        <dbReference type="Proteomes" id="UP000589292"/>
    </source>
</evidence>
<feature type="chain" id="PRO_5031505787" evidence="1">
    <location>
        <begin position="25"/>
        <end position="259"/>
    </location>
</feature>
<dbReference type="RefSeq" id="WP_181266624.1">
    <property type="nucleotide sequence ID" value="NZ_BAAAGB010000002.1"/>
</dbReference>
<sequence>MRAIFGLLASLLFLGAAVSTPLLAQERSAVRQGFALPPQSGKTILVLRPSVRVAEQSTGGMAEPRAEWTDQARRHIDAALVELQRQLGNRVIAAPEAYGEDARLVAEHQALFAAVSRAVIEYQFFVGNRLPTKKRDNKAGQFDWSLGPDVAKLPGADQADYALFLYTDDQYGSTGRKMLQIVGLVAGVGVSSGVHAGYAGLVDLKTGDLLWLNADFQMGGDVREADGAMKRVRQLLEDFPGSTIAKEAAAPAATAQAKP</sequence>
<keyword evidence="1" id="KW-0732">Signal</keyword>
<reference evidence="2 3" key="1">
    <citation type="journal article" date="1994" name="Int. J. Syst. Bacteriol.">
        <title>Phylogenetic positions of novel aerobic, bacteriochlorophyll a-containing bacteria and description of Roseococcus thiosulfatophilus gen. nov., sp. nov., Erythromicrobium ramosum gen. nov., sp. nov., and Erythrobacter litoralis sp. nov.</title>
        <authorList>
            <person name="Yurkov V."/>
            <person name="Stackebrandt E."/>
            <person name="Holmes A."/>
            <person name="Fuerst J.A."/>
            <person name="Hugenholtz P."/>
            <person name="Golecki J."/>
            <person name="Gad'on N."/>
            <person name="Gorlenko V.M."/>
            <person name="Kompantseva E.I."/>
            <person name="Drews G."/>
        </authorList>
    </citation>
    <scope>NUCLEOTIDE SEQUENCE [LARGE SCALE GENOMIC DNA]</scope>
    <source>
        <strain evidence="2 3">KR-99</strain>
    </source>
</reference>
<gene>
    <name evidence="2" type="ORF">FG486_04725</name>
</gene>
<protein>
    <submittedName>
        <fullName evidence="2">Uncharacterized protein</fullName>
    </submittedName>
</protein>
<evidence type="ECO:0000256" key="1">
    <source>
        <dbReference type="SAM" id="SignalP"/>
    </source>
</evidence>
<organism evidence="2 3">
    <name type="scientific">Sphingomonas ursincola</name>
    <dbReference type="NCBI Taxonomy" id="56361"/>
    <lineage>
        <taxon>Bacteria</taxon>
        <taxon>Pseudomonadati</taxon>
        <taxon>Pseudomonadota</taxon>
        <taxon>Alphaproteobacteria</taxon>
        <taxon>Sphingomonadales</taxon>
        <taxon>Sphingomonadaceae</taxon>
        <taxon>Sphingomonas</taxon>
    </lineage>
</organism>
<evidence type="ECO:0000313" key="2">
    <source>
        <dbReference type="EMBL" id="MBA1373632.1"/>
    </source>
</evidence>
<keyword evidence="3" id="KW-1185">Reference proteome</keyword>
<comment type="caution">
    <text evidence="2">The sequence shown here is derived from an EMBL/GenBank/DDBJ whole genome shotgun (WGS) entry which is preliminary data.</text>
</comment>
<feature type="signal peptide" evidence="1">
    <location>
        <begin position="1"/>
        <end position="24"/>
    </location>
</feature>
<dbReference type="Proteomes" id="UP000589292">
    <property type="component" value="Unassembled WGS sequence"/>
</dbReference>
<dbReference type="EMBL" id="VDES01000001">
    <property type="protein sequence ID" value="MBA1373632.1"/>
    <property type="molecule type" value="Genomic_DNA"/>
</dbReference>
<accession>A0A7V8RBY0</accession>
<dbReference type="AlphaFoldDB" id="A0A7V8RBY0"/>
<proteinExistence type="predicted"/>